<dbReference type="eggNOG" id="KOG0637">
    <property type="taxonomic scope" value="Eukaryota"/>
</dbReference>
<keyword evidence="2" id="KW-0813">Transport</keyword>
<dbReference type="FunCoup" id="B3RQB8">
    <property type="interactions" value="636"/>
</dbReference>
<feature type="transmembrane region" description="Helical" evidence="7">
    <location>
        <begin position="162"/>
        <end position="185"/>
    </location>
</feature>
<sequence>MKADDDQQHGGRVRPYQIIMLCCAYTGTELAYGVQAAYVTPILAGLGIPLRYLTLAWAISPILGLLTQPVIGSWSDSCTCPWGRRRPFMVAMAIGILIGLLATAFGKDLGLLVSSNSLSFAIAFTLIGNGILDYSLDSSGVPCRAYLFDVTPQNQEHKFQRLAAIFASVGAIAGYLICGIEWNFAFGQVIFDQAHSVFILTAVLVCLFYIVSLFSVKEVPFIQTQQHRLDAATGSKEIQLQDTSQHAQSQHSNDIVIHEDQTGREIQANPSRSHIKAVFYAVTKMPREFAILCLLDSIAWIGYVCFSVFYTDFVGIEVFKGNPTAPLNSTDYLLYQRGVKIGSWGLLGQSAFGGAFALCLERICRVTGSRLIMIGGFSLVGLLLFIMAFVKVLPFVIAAGTLTGIVFAIIYSIPFGLVGQYHAAFKVNDITTRTLYADDPRWSTRGFGIDSAILNSCMYAGQLTVSFCVGAIVEASGTRDAAAMTMGGCLLTCAFLSIFVVEPQTKPSQVELNDFTANENRNNDCTTVGVV</sequence>
<evidence type="ECO:0000256" key="4">
    <source>
        <dbReference type="ARBA" id="ARBA00022989"/>
    </source>
</evidence>
<reference evidence="8 9" key="1">
    <citation type="journal article" date="2008" name="Nature">
        <title>The Trichoplax genome and the nature of placozoans.</title>
        <authorList>
            <person name="Srivastava M."/>
            <person name="Begovic E."/>
            <person name="Chapman J."/>
            <person name="Putnam N.H."/>
            <person name="Hellsten U."/>
            <person name="Kawashima T."/>
            <person name="Kuo A."/>
            <person name="Mitros T."/>
            <person name="Salamov A."/>
            <person name="Carpenter M.L."/>
            <person name="Signorovitch A.Y."/>
            <person name="Moreno M.A."/>
            <person name="Kamm K."/>
            <person name="Grimwood J."/>
            <person name="Schmutz J."/>
            <person name="Shapiro H."/>
            <person name="Grigoriev I.V."/>
            <person name="Buss L.W."/>
            <person name="Schierwater B."/>
            <person name="Dellaporta S.L."/>
            <person name="Rokhsar D.S."/>
        </authorList>
    </citation>
    <scope>NUCLEOTIDE SEQUENCE [LARGE SCALE GENOMIC DNA]</scope>
    <source>
        <strain evidence="8 9">Grell-BS-1999</strain>
    </source>
</reference>
<dbReference type="CTD" id="6750850"/>
<dbReference type="FunFam" id="1.20.1250.20:FF:000815">
    <property type="entry name" value="Membrane-associated transporter protein"/>
    <property type="match status" value="1"/>
</dbReference>
<feature type="transmembrane region" description="Helical" evidence="7">
    <location>
        <begin position="88"/>
        <end position="106"/>
    </location>
</feature>
<evidence type="ECO:0000256" key="7">
    <source>
        <dbReference type="SAM" id="Phobius"/>
    </source>
</evidence>
<dbReference type="PhylomeDB" id="B3RQB8"/>
<feature type="transmembrane region" description="Helical" evidence="7">
    <location>
        <begin position="197"/>
        <end position="216"/>
    </location>
</feature>
<feature type="transmembrane region" description="Helical" evidence="7">
    <location>
        <begin position="50"/>
        <end position="67"/>
    </location>
</feature>
<dbReference type="RefSeq" id="XP_002109635.1">
    <property type="nucleotide sequence ID" value="XM_002109599.1"/>
</dbReference>
<evidence type="ECO:0000256" key="2">
    <source>
        <dbReference type="ARBA" id="ARBA00022448"/>
    </source>
</evidence>
<protein>
    <recommendedName>
        <fullName evidence="10">Major facilitator superfamily (MFS) profile domain-containing protein</fullName>
    </recommendedName>
</protein>
<feature type="transmembrane region" description="Helical" evidence="7">
    <location>
        <begin position="289"/>
        <end position="310"/>
    </location>
</feature>
<dbReference type="AlphaFoldDB" id="B3RQB8"/>
<evidence type="ECO:0000313" key="8">
    <source>
        <dbReference type="EMBL" id="EDV27801.1"/>
    </source>
</evidence>
<dbReference type="HOGENOM" id="CLU_015081_2_2_1"/>
<dbReference type="PANTHER" id="PTHR19432">
    <property type="entry name" value="SUGAR TRANSPORTER"/>
    <property type="match status" value="1"/>
</dbReference>
<feature type="transmembrane region" description="Helical" evidence="7">
    <location>
        <begin position="452"/>
        <end position="475"/>
    </location>
</feature>
<feature type="transmembrane region" description="Helical" evidence="7">
    <location>
        <begin position="341"/>
        <end position="359"/>
    </location>
</feature>
<feature type="transmembrane region" description="Helical" evidence="7">
    <location>
        <begin position="18"/>
        <end position="38"/>
    </location>
</feature>
<dbReference type="OMA" id="LSMPYAM"/>
<accession>B3RQB8</accession>
<dbReference type="InParanoid" id="B3RQB8"/>
<feature type="transmembrane region" description="Helical" evidence="7">
    <location>
        <begin position="118"/>
        <end position="136"/>
    </location>
</feature>
<feature type="transmembrane region" description="Helical" evidence="7">
    <location>
        <begin position="481"/>
        <end position="501"/>
    </location>
</feature>
<evidence type="ECO:0008006" key="10">
    <source>
        <dbReference type="Google" id="ProtNLM"/>
    </source>
</evidence>
<dbReference type="OrthoDB" id="28755at2759"/>
<feature type="transmembrane region" description="Helical" evidence="7">
    <location>
        <begin position="371"/>
        <end position="390"/>
    </location>
</feature>
<keyword evidence="4 7" id="KW-1133">Transmembrane helix</keyword>
<comment type="similarity">
    <text evidence="6">Belongs to the glycoside-pentoside-hexuronide (GPH) cation symporter transporter (TC 2.A.2) family.</text>
</comment>
<dbReference type="InterPro" id="IPR036259">
    <property type="entry name" value="MFS_trans_sf"/>
</dbReference>
<evidence type="ECO:0000256" key="1">
    <source>
        <dbReference type="ARBA" id="ARBA00004141"/>
    </source>
</evidence>
<keyword evidence="9" id="KW-1185">Reference proteome</keyword>
<dbReference type="PANTHER" id="PTHR19432:SF96">
    <property type="entry name" value="MAJOR FACILITATOR SUPERFAMILY (MFS) PROFILE DOMAIN-CONTAINING PROTEIN"/>
    <property type="match status" value="1"/>
</dbReference>
<keyword evidence="3 7" id="KW-0812">Transmembrane</keyword>
<comment type="subcellular location">
    <subcellularLocation>
        <location evidence="1">Membrane</location>
        <topology evidence="1">Multi-pass membrane protein</topology>
    </subcellularLocation>
</comment>
<dbReference type="Pfam" id="PF07690">
    <property type="entry name" value="MFS_1"/>
    <property type="match status" value="1"/>
</dbReference>
<keyword evidence="5 7" id="KW-0472">Membrane</keyword>
<dbReference type="Proteomes" id="UP000009022">
    <property type="component" value="Unassembled WGS sequence"/>
</dbReference>
<evidence type="ECO:0000256" key="5">
    <source>
        <dbReference type="ARBA" id="ARBA00023136"/>
    </source>
</evidence>
<dbReference type="GeneID" id="6750850"/>
<dbReference type="InterPro" id="IPR011701">
    <property type="entry name" value="MFS"/>
</dbReference>
<evidence type="ECO:0000256" key="6">
    <source>
        <dbReference type="ARBA" id="ARBA00038193"/>
    </source>
</evidence>
<dbReference type="EMBL" id="DS985242">
    <property type="protein sequence ID" value="EDV27801.1"/>
    <property type="molecule type" value="Genomic_DNA"/>
</dbReference>
<evidence type="ECO:0000256" key="3">
    <source>
        <dbReference type="ARBA" id="ARBA00022692"/>
    </source>
</evidence>
<dbReference type="GO" id="GO:0016020">
    <property type="term" value="C:membrane"/>
    <property type="evidence" value="ECO:0000318"/>
    <property type="project" value="GO_Central"/>
</dbReference>
<organism evidence="8 9">
    <name type="scientific">Trichoplax adhaerens</name>
    <name type="common">Trichoplax reptans</name>
    <dbReference type="NCBI Taxonomy" id="10228"/>
    <lineage>
        <taxon>Eukaryota</taxon>
        <taxon>Metazoa</taxon>
        <taxon>Placozoa</taxon>
        <taxon>Uniplacotomia</taxon>
        <taxon>Trichoplacea</taxon>
        <taxon>Trichoplacidae</taxon>
        <taxon>Trichoplax</taxon>
    </lineage>
</organism>
<name>B3RQB8_TRIAD</name>
<proteinExistence type="inferred from homology"/>
<dbReference type="SUPFAM" id="SSF103473">
    <property type="entry name" value="MFS general substrate transporter"/>
    <property type="match status" value="1"/>
</dbReference>
<dbReference type="GO" id="GO:0008506">
    <property type="term" value="F:sucrose:proton symporter activity"/>
    <property type="evidence" value="ECO:0000318"/>
    <property type="project" value="GO_Central"/>
</dbReference>
<feature type="transmembrane region" description="Helical" evidence="7">
    <location>
        <begin position="396"/>
        <end position="418"/>
    </location>
</feature>
<dbReference type="KEGG" id="tad:TRIADDRAFT_20418"/>
<gene>
    <name evidence="8" type="ORF">TRIADDRAFT_20418</name>
</gene>
<evidence type="ECO:0000313" key="9">
    <source>
        <dbReference type="Proteomes" id="UP000009022"/>
    </source>
</evidence>
<dbReference type="Gene3D" id="1.20.1250.20">
    <property type="entry name" value="MFS general substrate transporter like domains"/>
    <property type="match status" value="1"/>
</dbReference>